<dbReference type="OrthoDB" id="2503531at2759"/>
<keyword evidence="1" id="KW-0347">Helicase</keyword>
<proteinExistence type="predicted"/>
<dbReference type="Proteomes" id="UP000324748">
    <property type="component" value="Unassembled WGS sequence"/>
</dbReference>
<evidence type="ECO:0000313" key="2">
    <source>
        <dbReference type="Proteomes" id="UP000324748"/>
    </source>
</evidence>
<dbReference type="AlphaFoldDB" id="A0A5B0NF47"/>
<keyword evidence="1" id="KW-0067">ATP-binding</keyword>
<protein>
    <submittedName>
        <fullName evidence="1">ATP-dependent DNA helicase sgs1</fullName>
    </submittedName>
</protein>
<keyword evidence="1" id="KW-0378">Hydrolase</keyword>
<sequence>MLCRLAAPAISDPQGTGVRIELLKKIQMKGDDALKTAIGKSAFNRYGQPAKELQIETVFHLARGMNTFLLAGTGFGKSRIPEIYHTL</sequence>
<comment type="caution">
    <text evidence="1">The sequence shown here is derived from an EMBL/GenBank/DDBJ whole genome shotgun (WGS) entry which is preliminary data.</text>
</comment>
<dbReference type="GO" id="GO:0004386">
    <property type="term" value="F:helicase activity"/>
    <property type="evidence" value="ECO:0007669"/>
    <property type="project" value="UniProtKB-KW"/>
</dbReference>
<evidence type="ECO:0000313" key="1">
    <source>
        <dbReference type="EMBL" id="KAA1087356.1"/>
    </source>
</evidence>
<keyword evidence="2" id="KW-1185">Reference proteome</keyword>
<dbReference type="EMBL" id="VSWC01000105">
    <property type="protein sequence ID" value="KAA1087356.1"/>
    <property type="molecule type" value="Genomic_DNA"/>
</dbReference>
<accession>A0A5B0NF47</accession>
<organism evidence="1 2">
    <name type="scientific">Puccinia graminis f. sp. tritici</name>
    <dbReference type="NCBI Taxonomy" id="56615"/>
    <lineage>
        <taxon>Eukaryota</taxon>
        <taxon>Fungi</taxon>
        <taxon>Dikarya</taxon>
        <taxon>Basidiomycota</taxon>
        <taxon>Pucciniomycotina</taxon>
        <taxon>Pucciniomycetes</taxon>
        <taxon>Pucciniales</taxon>
        <taxon>Pucciniaceae</taxon>
        <taxon>Puccinia</taxon>
    </lineage>
</organism>
<name>A0A5B0NF47_PUCGR</name>
<reference evidence="1 2" key="1">
    <citation type="submission" date="2019-05" db="EMBL/GenBank/DDBJ databases">
        <title>Emergence of the Ug99 lineage of the wheat stem rust pathogen through somatic hybridization.</title>
        <authorList>
            <person name="Li F."/>
            <person name="Upadhyaya N.M."/>
            <person name="Sperschneider J."/>
            <person name="Matny O."/>
            <person name="Nguyen-Phuc H."/>
            <person name="Mago R."/>
            <person name="Raley C."/>
            <person name="Miller M.E."/>
            <person name="Silverstein K.A.T."/>
            <person name="Henningsen E."/>
            <person name="Hirsch C.D."/>
            <person name="Visser B."/>
            <person name="Pretorius Z.A."/>
            <person name="Steffenson B.J."/>
            <person name="Schwessinger B."/>
            <person name="Dodds P.N."/>
            <person name="Figueroa M."/>
        </authorList>
    </citation>
    <scope>NUCLEOTIDE SEQUENCE [LARGE SCALE GENOMIC DNA]</scope>
    <source>
        <strain evidence="1">21-0</strain>
    </source>
</reference>
<keyword evidence="1" id="KW-0547">Nucleotide-binding</keyword>
<gene>
    <name evidence="1" type="primary">SGS1_111</name>
    <name evidence="1" type="ORF">PGT21_029730</name>
</gene>